<dbReference type="InterPro" id="IPR036249">
    <property type="entry name" value="Thioredoxin-like_sf"/>
</dbReference>
<evidence type="ECO:0000313" key="11">
    <source>
        <dbReference type="Proteomes" id="UP000249799"/>
    </source>
</evidence>
<evidence type="ECO:0000256" key="5">
    <source>
        <dbReference type="ARBA" id="ARBA00023014"/>
    </source>
</evidence>
<name>A0A2Z4FRX1_9DELT</name>
<dbReference type="InterPro" id="IPR033658">
    <property type="entry name" value="GRX_PICOT-like"/>
</dbReference>
<dbReference type="Pfam" id="PF00462">
    <property type="entry name" value="Glutaredoxin"/>
    <property type="match status" value="1"/>
</dbReference>
<dbReference type="GO" id="GO:0046872">
    <property type="term" value="F:metal ion binding"/>
    <property type="evidence" value="ECO:0007669"/>
    <property type="project" value="UniProtKB-KW"/>
</dbReference>
<dbReference type="OrthoDB" id="9804115at2"/>
<dbReference type="PANTHER" id="PTHR10293">
    <property type="entry name" value="GLUTAREDOXIN FAMILY MEMBER"/>
    <property type="match status" value="1"/>
</dbReference>
<evidence type="ECO:0000256" key="3">
    <source>
        <dbReference type="ARBA" id="ARBA00022723"/>
    </source>
</evidence>
<organism evidence="10 11">
    <name type="scientific">Bradymonas sediminis</name>
    <dbReference type="NCBI Taxonomy" id="1548548"/>
    <lineage>
        <taxon>Bacteria</taxon>
        <taxon>Deltaproteobacteria</taxon>
        <taxon>Bradymonadales</taxon>
        <taxon>Bradymonadaceae</taxon>
        <taxon>Bradymonas</taxon>
    </lineage>
</organism>
<dbReference type="PIRSF" id="PIRSF005894">
    <property type="entry name" value="Monothiol_GRX"/>
    <property type="match status" value="1"/>
</dbReference>
<keyword evidence="3 8" id="KW-0479">Metal-binding</keyword>
<proteinExistence type="inferred from homology"/>
<protein>
    <recommendedName>
        <fullName evidence="7">Glutaredoxin</fullName>
    </recommendedName>
</protein>
<accession>A0A2Z4FRX1</accession>
<keyword evidence="11" id="KW-1185">Reference proteome</keyword>
<evidence type="ECO:0000256" key="4">
    <source>
        <dbReference type="ARBA" id="ARBA00023004"/>
    </source>
</evidence>
<comment type="similarity">
    <text evidence="1 7">Belongs to the glutaredoxin family. Monothiol subfamily.</text>
</comment>
<gene>
    <name evidence="10" type="primary">grxD</name>
    <name evidence="10" type="ORF">DN745_13860</name>
</gene>
<dbReference type="Proteomes" id="UP000249799">
    <property type="component" value="Chromosome"/>
</dbReference>
<keyword evidence="2 8" id="KW-0001">2Fe-2S</keyword>
<dbReference type="GO" id="GO:0015036">
    <property type="term" value="F:disulfide oxidoreductase activity"/>
    <property type="evidence" value="ECO:0007669"/>
    <property type="project" value="InterPro"/>
</dbReference>
<dbReference type="FunFam" id="3.40.30.10:FF:000005">
    <property type="entry name" value="Glutaredoxin 5"/>
    <property type="match status" value="1"/>
</dbReference>
<evidence type="ECO:0000256" key="7">
    <source>
        <dbReference type="PIRNR" id="PIRNR005894"/>
    </source>
</evidence>
<sequence>MSEIAKINRDNTIVLYMKGTPDQPMCGFSAAASAVLSSYGKPYAAVNVLADPEIRQGIKEYGDWPTIPQLYVGGELVGGSDIVRQMHESGDLAKVIDAAMASAQ</sequence>
<dbReference type="KEGG" id="bsed:DN745_13860"/>
<keyword evidence="4 8" id="KW-0408">Iron</keyword>
<feature type="binding site" evidence="8">
    <location>
        <position position="26"/>
    </location>
    <ligand>
        <name>[2Fe-2S] cluster</name>
        <dbReference type="ChEBI" id="CHEBI:190135"/>
        <note>ligand shared between dimeric partners</note>
    </ligand>
</feature>
<feature type="domain" description="Glutaredoxin" evidence="9">
    <location>
        <begin position="13"/>
        <end position="77"/>
    </location>
</feature>
<evidence type="ECO:0000256" key="1">
    <source>
        <dbReference type="ARBA" id="ARBA00009630"/>
    </source>
</evidence>
<dbReference type="InterPro" id="IPR014434">
    <property type="entry name" value="Monothiol_GRX"/>
</dbReference>
<evidence type="ECO:0000313" key="10">
    <source>
        <dbReference type="EMBL" id="AWV91438.1"/>
    </source>
</evidence>
<keyword evidence="5 8" id="KW-0411">Iron-sulfur</keyword>
<dbReference type="AlphaFoldDB" id="A0A2Z4FRX1"/>
<dbReference type="Gene3D" id="3.40.30.10">
    <property type="entry name" value="Glutaredoxin"/>
    <property type="match status" value="1"/>
</dbReference>
<evidence type="ECO:0000256" key="2">
    <source>
        <dbReference type="ARBA" id="ARBA00022714"/>
    </source>
</evidence>
<dbReference type="PROSITE" id="PS51354">
    <property type="entry name" value="GLUTAREDOXIN_2"/>
    <property type="match status" value="1"/>
</dbReference>
<dbReference type="InterPro" id="IPR002109">
    <property type="entry name" value="Glutaredoxin"/>
</dbReference>
<dbReference type="EMBL" id="CP030032">
    <property type="protein sequence ID" value="AWV91438.1"/>
    <property type="molecule type" value="Genomic_DNA"/>
</dbReference>
<evidence type="ECO:0000256" key="8">
    <source>
        <dbReference type="PIRSR" id="PIRSR005894-2"/>
    </source>
</evidence>
<dbReference type="CDD" id="cd03028">
    <property type="entry name" value="GRX_PICOT_like"/>
    <property type="match status" value="1"/>
</dbReference>
<dbReference type="InterPro" id="IPR004480">
    <property type="entry name" value="Monothiol_GRX-rel"/>
</dbReference>
<dbReference type="PANTHER" id="PTHR10293:SF72">
    <property type="entry name" value="MONOTHIOL GLUTAREDOXIN-S14, CHLOROPLASTIC"/>
    <property type="match status" value="1"/>
</dbReference>
<keyword evidence="6" id="KW-0676">Redox-active center</keyword>
<reference evidence="10 11" key="1">
    <citation type="submission" date="2018-06" db="EMBL/GenBank/DDBJ databases">
        <title>Lujinxingia sediminis gen. nov. sp. nov., a new facultative anaerobic member of the class Deltaproteobacteria, and proposal of Lujinxingaceae fam. nov.</title>
        <authorList>
            <person name="Guo L.-Y."/>
            <person name="Li C.-M."/>
            <person name="Wang S."/>
            <person name="Du Z.-J."/>
        </authorList>
    </citation>
    <scope>NUCLEOTIDE SEQUENCE [LARGE SCALE GENOMIC DNA]</scope>
    <source>
        <strain evidence="10 11">FA350</strain>
    </source>
</reference>
<evidence type="ECO:0000256" key="6">
    <source>
        <dbReference type="ARBA" id="ARBA00023284"/>
    </source>
</evidence>
<dbReference type="GO" id="GO:0051537">
    <property type="term" value="F:2 iron, 2 sulfur cluster binding"/>
    <property type="evidence" value="ECO:0007669"/>
    <property type="project" value="UniProtKB-KW"/>
</dbReference>
<dbReference type="SUPFAM" id="SSF52833">
    <property type="entry name" value="Thioredoxin-like"/>
    <property type="match status" value="1"/>
</dbReference>
<dbReference type="NCBIfam" id="TIGR00365">
    <property type="entry name" value="Grx4 family monothiol glutaredoxin"/>
    <property type="match status" value="1"/>
</dbReference>
<evidence type="ECO:0000259" key="9">
    <source>
        <dbReference type="Pfam" id="PF00462"/>
    </source>
</evidence>